<dbReference type="Proteomes" id="UP000307943">
    <property type="component" value="Unassembled WGS sequence"/>
</dbReference>
<dbReference type="PANTHER" id="PTHR43364:SF4">
    <property type="entry name" value="NAD(P)-LINKED OXIDOREDUCTASE SUPERFAMILY PROTEIN"/>
    <property type="match status" value="1"/>
</dbReference>
<dbReference type="SUPFAM" id="SSF51430">
    <property type="entry name" value="NAD(P)-linked oxidoreductase"/>
    <property type="match status" value="1"/>
</dbReference>
<dbReference type="RefSeq" id="WP_139607755.1">
    <property type="nucleotide sequence ID" value="NZ_VDCQ01000114.1"/>
</dbReference>
<comment type="caution">
    <text evidence="3">The sequence shown here is derived from an EMBL/GenBank/DDBJ whole genome shotgun (WGS) entry which is preliminary data.</text>
</comment>
<organism evidence="3 4">
    <name type="scientific">Paenibacillus hemerocallicola</name>
    <dbReference type="NCBI Taxonomy" id="1172614"/>
    <lineage>
        <taxon>Bacteria</taxon>
        <taxon>Bacillati</taxon>
        <taxon>Bacillota</taxon>
        <taxon>Bacilli</taxon>
        <taxon>Bacillales</taxon>
        <taxon>Paenibacillaceae</taxon>
        <taxon>Paenibacillus</taxon>
    </lineage>
</organism>
<dbReference type="InterPro" id="IPR020471">
    <property type="entry name" value="AKR"/>
</dbReference>
<dbReference type="PANTHER" id="PTHR43364">
    <property type="entry name" value="NADH-SPECIFIC METHYLGLYOXAL REDUCTASE-RELATED"/>
    <property type="match status" value="1"/>
</dbReference>
<evidence type="ECO:0000256" key="1">
    <source>
        <dbReference type="ARBA" id="ARBA00023002"/>
    </source>
</evidence>
<dbReference type="GO" id="GO:0016491">
    <property type="term" value="F:oxidoreductase activity"/>
    <property type="evidence" value="ECO:0007669"/>
    <property type="project" value="UniProtKB-KW"/>
</dbReference>
<dbReference type="OrthoDB" id="9773828at2"/>
<dbReference type="InterPro" id="IPR023210">
    <property type="entry name" value="NADP_OxRdtase_dom"/>
</dbReference>
<reference evidence="3 4" key="1">
    <citation type="submission" date="2019-05" db="EMBL/GenBank/DDBJ databases">
        <title>We sequenced the genome of Paenibacillus hemerocallicola KCTC 33185 for further insight into its adaptation and study the phylogeny of Paenibacillus.</title>
        <authorList>
            <person name="Narsing Rao M.P."/>
        </authorList>
    </citation>
    <scope>NUCLEOTIDE SEQUENCE [LARGE SCALE GENOMIC DNA]</scope>
    <source>
        <strain evidence="3 4">KCTC 33185</strain>
    </source>
</reference>
<dbReference type="PRINTS" id="PR00069">
    <property type="entry name" value="ALDKETRDTASE"/>
</dbReference>
<dbReference type="AlphaFoldDB" id="A0A5C4SVC4"/>
<keyword evidence="1" id="KW-0560">Oxidoreductase</keyword>
<keyword evidence="4" id="KW-1185">Reference proteome</keyword>
<dbReference type="GO" id="GO:0005829">
    <property type="term" value="C:cytosol"/>
    <property type="evidence" value="ECO:0007669"/>
    <property type="project" value="TreeGrafter"/>
</dbReference>
<dbReference type="InterPro" id="IPR050523">
    <property type="entry name" value="AKR_Detox_Biosynth"/>
</dbReference>
<dbReference type="InterPro" id="IPR036812">
    <property type="entry name" value="NAD(P)_OxRdtase_dom_sf"/>
</dbReference>
<gene>
    <name evidence="3" type="ORF">FE784_39280</name>
</gene>
<sequence length="334" mass="36933">MANVRRLGRTGLKVSEVALGTMAFGRWIDEQASAKVLDAALDSGINLIDTADVYGKGTDLGNPDSIGESEQILGNLLKERRHRIVLATKVHGRVGKGPNDAGQSRYHIFRAVENSLRRLQTDYIDLYQVHRFDPETPLEETLGALDDLVRQGKVRYIGASNFAAWQLAKAHGISNLHRLHRFESIQPEYSLISREIEQELIPFAQSENVGVIVYSPLGRGILTGKYRAGEAPPEGSRLAAGEKRLQQLLQKNHSLTLPEALKMLADRRGLTLAQFSLAWVLSRPGITSAILGASKPEQVTDAAQAWHERLSPEELKEVDEITESLYAPKLPVHS</sequence>
<dbReference type="Pfam" id="PF00248">
    <property type="entry name" value="Aldo_ket_red"/>
    <property type="match status" value="1"/>
</dbReference>
<accession>A0A5C4SVC4</accession>
<dbReference type="FunFam" id="3.20.20.100:FF:000004">
    <property type="entry name" value="Oxidoreductase, aldo/keto reductase"/>
    <property type="match status" value="1"/>
</dbReference>
<dbReference type="EMBL" id="VDCQ01000114">
    <property type="protein sequence ID" value="TNJ55711.1"/>
    <property type="molecule type" value="Genomic_DNA"/>
</dbReference>
<evidence type="ECO:0000313" key="4">
    <source>
        <dbReference type="Proteomes" id="UP000307943"/>
    </source>
</evidence>
<feature type="domain" description="NADP-dependent oxidoreductase" evidence="2">
    <location>
        <begin position="17"/>
        <end position="322"/>
    </location>
</feature>
<dbReference type="Gene3D" id="3.20.20.100">
    <property type="entry name" value="NADP-dependent oxidoreductase domain"/>
    <property type="match status" value="1"/>
</dbReference>
<proteinExistence type="predicted"/>
<name>A0A5C4SVC4_9BACL</name>
<evidence type="ECO:0000259" key="2">
    <source>
        <dbReference type="Pfam" id="PF00248"/>
    </source>
</evidence>
<protein>
    <submittedName>
        <fullName evidence="3">Aldo/keto reductase</fullName>
    </submittedName>
</protein>
<evidence type="ECO:0000313" key="3">
    <source>
        <dbReference type="EMBL" id="TNJ55711.1"/>
    </source>
</evidence>